<evidence type="ECO:0000313" key="3">
    <source>
        <dbReference type="Proteomes" id="UP000008022"/>
    </source>
</evidence>
<feature type="compositionally biased region" description="Polar residues" evidence="1">
    <location>
        <begin position="29"/>
        <end position="45"/>
    </location>
</feature>
<sequence length="81" mass="8609">MAVNGDHRGARWLRASTVAQGGWRRRKTTPNGGTTSTERQVTTAGSEHGNDSGVQGFQICVEAGELQSIKISRLPSVLSVS</sequence>
<dbReference type="EnsemblPlants" id="ORUFI05G30000.1">
    <property type="protein sequence ID" value="ORUFI05G30000.1"/>
    <property type="gene ID" value="ORUFI05G30000"/>
</dbReference>
<dbReference type="Gramene" id="ORUFI05G30000.1">
    <property type="protein sequence ID" value="ORUFI05G30000.1"/>
    <property type="gene ID" value="ORUFI05G30000"/>
</dbReference>
<proteinExistence type="predicted"/>
<dbReference type="AlphaFoldDB" id="A0A0E0PS41"/>
<reference evidence="3" key="1">
    <citation type="submission" date="2013-06" db="EMBL/GenBank/DDBJ databases">
        <authorList>
            <person name="Zhao Q."/>
        </authorList>
    </citation>
    <scope>NUCLEOTIDE SEQUENCE</scope>
    <source>
        <strain evidence="3">cv. W1943</strain>
    </source>
</reference>
<name>A0A0E0PS41_ORYRU</name>
<protein>
    <submittedName>
        <fullName evidence="2">Uncharacterized protein</fullName>
    </submittedName>
</protein>
<evidence type="ECO:0000256" key="1">
    <source>
        <dbReference type="SAM" id="MobiDB-lite"/>
    </source>
</evidence>
<reference evidence="2" key="2">
    <citation type="submission" date="2015-06" db="UniProtKB">
        <authorList>
            <consortium name="EnsemblPlants"/>
        </authorList>
    </citation>
    <scope>IDENTIFICATION</scope>
</reference>
<accession>A0A0E0PS41</accession>
<evidence type="ECO:0000313" key="2">
    <source>
        <dbReference type="EnsemblPlants" id="ORUFI05G30000.1"/>
    </source>
</evidence>
<organism evidence="2 3">
    <name type="scientific">Oryza rufipogon</name>
    <name type="common">Brownbeard rice</name>
    <name type="synonym">Asian wild rice</name>
    <dbReference type="NCBI Taxonomy" id="4529"/>
    <lineage>
        <taxon>Eukaryota</taxon>
        <taxon>Viridiplantae</taxon>
        <taxon>Streptophyta</taxon>
        <taxon>Embryophyta</taxon>
        <taxon>Tracheophyta</taxon>
        <taxon>Spermatophyta</taxon>
        <taxon>Magnoliopsida</taxon>
        <taxon>Liliopsida</taxon>
        <taxon>Poales</taxon>
        <taxon>Poaceae</taxon>
        <taxon>BOP clade</taxon>
        <taxon>Oryzoideae</taxon>
        <taxon>Oryzeae</taxon>
        <taxon>Oryzinae</taxon>
        <taxon>Oryza</taxon>
    </lineage>
</organism>
<feature type="region of interest" description="Disordered" evidence="1">
    <location>
        <begin position="1"/>
        <end position="54"/>
    </location>
</feature>
<dbReference type="Proteomes" id="UP000008022">
    <property type="component" value="Unassembled WGS sequence"/>
</dbReference>
<dbReference type="HOGENOM" id="CLU_2578047_0_0_1"/>
<keyword evidence="3" id="KW-1185">Reference proteome</keyword>